<dbReference type="InterPro" id="IPR013423">
    <property type="entry name" value="CHP02594"/>
</dbReference>
<dbReference type="Proteomes" id="UP000598467">
    <property type="component" value="Unassembled WGS sequence"/>
</dbReference>
<dbReference type="Pfam" id="PF05257">
    <property type="entry name" value="CHAP"/>
    <property type="match status" value="1"/>
</dbReference>
<evidence type="ECO:0000313" key="2">
    <source>
        <dbReference type="EMBL" id="MBD1547166.1"/>
    </source>
</evidence>
<feature type="domain" description="Peptidase C51" evidence="1">
    <location>
        <begin position="350"/>
        <end position="440"/>
    </location>
</feature>
<dbReference type="NCBIfam" id="TIGR02594">
    <property type="entry name" value="TIGR02594 family protein"/>
    <property type="match status" value="1"/>
</dbReference>
<dbReference type="RefSeq" id="WP_190291923.1">
    <property type="nucleotide sequence ID" value="NZ_JABFCZ010000013.1"/>
</dbReference>
<comment type="caution">
    <text evidence="2">The sequence shown here is derived from an EMBL/GenBank/DDBJ whole genome shotgun (WGS) entry which is preliminary data.</text>
</comment>
<name>A0A926P4A2_9HYPH</name>
<proteinExistence type="predicted"/>
<reference evidence="2" key="1">
    <citation type="submission" date="2020-05" db="EMBL/GenBank/DDBJ databases">
        <title>Identification of trans-AT polyketide cluster in two marine bacteria, producers of a novel glutaramide-containing polyketide sesbanimide D and analogs.</title>
        <authorList>
            <person name="Kacar D."/>
            <person name="Rodriguez P."/>
            <person name="Canedo L."/>
            <person name="Gonzalez E."/>
            <person name="Galan B."/>
            <person name="De La Calle F."/>
            <person name="Garcia J.L."/>
        </authorList>
    </citation>
    <scope>NUCLEOTIDE SEQUENCE</scope>
    <source>
        <strain evidence="2">PHM038</strain>
    </source>
</reference>
<evidence type="ECO:0000313" key="3">
    <source>
        <dbReference type="Proteomes" id="UP000598467"/>
    </source>
</evidence>
<evidence type="ECO:0000259" key="1">
    <source>
        <dbReference type="Pfam" id="PF05257"/>
    </source>
</evidence>
<dbReference type="AlphaFoldDB" id="A0A926P4A2"/>
<dbReference type="InterPro" id="IPR007921">
    <property type="entry name" value="CHAP_dom"/>
</dbReference>
<accession>A0A926P4A2</accession>
<gene>
    <name evidence="2" type="ORF">HK439_12930</name>
</gene>
<organism evidence="2 3">
    <name type="scientific">Roseibium aggregatum</name>
    <dbReference type="NCBI Taxonomy" id="187304"/>
    <lineage>
        <taxon>Bacteria</taxon>
        <taxon>Pseudomonadati</taxon>
        <taxon>Pseudomonadota</taxon>
        <taxon>Alphaproteobacteria</taxon>
        <taxon>Hyphomicrobiales</taxon>
        <taxon>Stappiaceae</taxon>
        <taxon>Roseibium</taxon>
    </lineage>
</organism>
<dbReference type="EMBL" id="JABFCZ010000013">
    <property type="protein sequence ID" value="MBD1547166.1"/>
    <property type="molecule type" value="Genomic_DNA"/>
</dbReference>
<protein>
    <submittedName>
        <fullName evidence="2">TIGR02594 family protein</fullName>
    </submittedName>
</protein>
<sequence length="659" mass="72534">MYYRAKTGTAVFLYRDLPSDPLTIEDKLNRIDLSPDLDLKSLSEDETKTWFKITALFPGGDEEGWVRAIDVDPADPPKPEDLDPWPFVKNCTLAARVINKANEQTGYGINRDFMIAYALVHTGTDTDSVPQNRVTGSGAEERHGPFALTVADWGKFLASDFNESGYRDRDIDVPVFQCYGFAYLVFEATKSLSEHFSTADTTKASGPWMPTTIELFLCLACGKDFTAAYIDKLKSTPDTKFTALLTEKAGADTAAALLERYKRFFGNGDLSIKDVDDKIYTAFDAALKRSFTLVRELTPEDLIYVVNDKLPWYRVAQEEFVKGVKETGTPPNPEVLKYFKATDYKTNREDPWCGAFVAWCLQQSNAEIAVKSVNKATAARAASWKTWGDVEVPIGAYEKSAVPVGAVVVLRPRSGTTDSSGHVGFFVEQNAKKIKLLGGNQSDSVKETEFDRRQVVAIRMLKGFDADPAQSNGPGTEDPNFDAGTLGPFTKADWAKYIDVLGHRESTNNYGAVNRLGYSGRWQFGALALIDGGYVKNGAETRLLAQDRWWTGKNGVTSRDAWLANTNACQDTEIIAFTRRNYRSLLNNRDSKKVLETIINTANKAALAGLLATAHLLGAGGARKMLKGQDGQDANGVKGRDYYALLAQAFGGSPTPPQI</sequence>